<dbReference type="PANTHER" id="PTHR39340">
    <property type="entry name" value="SULFOFRUCTOSEPHOSPHATE ALDOLASE"/>
    <property type="match status" value="1"/>
</dbReference>
<dbReference type="SUPFAM" id="SSF51569">
    <property type="entry name" value="Aldolase"/>
    <property type="match status" value="1"/>
</dbReference>
<dbReference type="GO" id="GO:0009024">
    <property type="term" value="F:tagatose-6-phosphate kinase activity"/>
    <property type="evidence" value="ECO:0007669"/>
    <property type="project" value="InterPro"/>
</dbReference>
<evidence type="ECO:0000256" key="6">
    <source>
        <dbReference type="HAMAP-Rule" id="MF_00734"/>
    </source>
</evidence>
<evidence type="ECO:0000256" key="4">
    <source>
        <dbReference type="ARBA" id="ARBA00022736"/>
    </source>
</evidence>
<dbReference type="GO" id="GO:1902777">
    <property type="term" value="P:6-sulfoquinovose(1-) catabolic process"/>
    <property type="evidence" value="ECO:0007669"/>
    <property type="project" value="TreeGrafter"/>
</dbReference>
<comment type="catalytic activity">
    <reaction evidence="1 6">
        <text>D-tagatofuranose 1,6-bisphosphate = D-glyceraldehyde 3-phosphate + dihydroxyacetone phosphate</text>
        <dbReference type="Rhea" id="RHEA:22948"/>
        <dbReference type="ChEBI" id="CHEBI:57642"/>
        <dbReference type="ChEBI" id="CHEBI:58694"/>
        <dbReference type="ChEBI" id="CHEBI:59776"/>
        <dbReference type="EC" id="4.1.2.40"/>
    </reaction>
</comment>
<dbReference type="GO" id="GO:0061595">
    <property type="term" value="F:6-deoxy-6-sulfofructose-1-phosphate aldolase activity"/>
    <property type="evidence" value="ECO:0007669"/>
    <property type="project" value="TreeGrafter"/>
</dbReference>
<dbReference type="InterPro" id="IPR050552">
    <property type="entry name" value="LacD_aldolase"/>
</dbReference>
<comment type="caution">
    <text evidence="7">The sequence shown here is derived from an EMBL/GenBank/DDBJ whole genome shotgun (WGS) entry which is preliminary data.</text>
</comment>
<sequence>MLTLTTGKKAAMDRLSTKDGIISALAIDQRGALKKMIKALNVEPTDKHIEHFKELVSSELTPYASSILLDPEYGLPAAKVRHADAGLLLAYEKTGYDATTPGRLPDLLADWSVLRLKEQGADAIKFLLYYDVDEDPAINHQKHVFVERLGSECAEEDLPFYLELVSYDAQISDAGSFDYAKVKPHKVNDMMKEFSKPQYKVDVLKVEVPVNMNFIEGFGTGEIAYTKEEAANYFLEQSQATDLPFIFLSAGVSTELFQQTLVFAKEAGSIFNGVLCGRATWKNGVKPFIESGEAAARDWLQSEGRENIESLNNVLKQTASSWHDKVQVAEEAAVN</sequence>
<dbReference type="InterPro" id="IPR002915">
    <property type="entry name" value="DeoC/FbaB/LacD_aldolase"/>
</dbReference>
<evidence type="ECO:0000256" key="5">
    <source>
        <dbReference type="ARBA" id="ARBA00023239"/>
    </source>
</evidence>
<dbReference type="InterPro" id="IPR013785">
    <property type="entry name" value="Aldolase_TIM"/>
</dbReference>
<evidence type="ECO:0000256" key="3">
    <source>
        <dbReference type="ARBA" id="ARBA00008679"/>
    </source>
</evidence>
<dbReference type="GO" id="GO:0009025">
    <property type="term" value="F:tagatose-bisphosphate aldolase activity"/>
    <property type="evidence" value="ECO:0007669"/>
    <property type="project" value="UniProtKB-UniRule"/>
</dbReference>
<dbReference type="RefSeq" id="WP_127979609.1">
    <property type="nucleotide sequence ID" value="NZ_JBPFKW010000136.1"/>
</dbReference>
<dbReference type="NCBIfam" id="NF009065">
    <property type="entry name" value="PRK12399.1"/>
    <property type="match status" value="1"/>
</dbReference>
<keyword evidence="4 6" id="KW-0423">Lactose metabolism</keyword>
<dbReference type="Gene3D" id="3.20.20.70">
    <property type="entry name" value="Aldolase class I"/>
    <property type="match status" value="1"/>
</dbReference>
<dbReference type="PANTHER" id="PTHR39340:SF1">
    <property type="entry name" value="SULFOFRUCTOSEPHOSPHATE ALDOLASE"/>
    <property type="match status" value="1"/>
</dbReference>
<comment type="similarity">
    <text evidence="3 6">Belongs to the aldolase LacD family.</text>
</comment>
<dbReference type="FunFam" id="3.20.20.70:FF:000137">
    <property type="entry name" value="Tagatose 1,6-diphosphate aldolase 2"/>
    <property type="match status" value="1"/>
</dbReference>
<gene>
    <name evidence="6 7" type="primary">lacD</name>
    <name evidence="7" type="ORF">EK398_16510</name>
</gene>
<dbReference type="AlphaFoldDB" id="A0A437URR3"/>
<reference evidence="7 8" key="1">
    <citation type="submission" date="2018-12" db="EMBL/GenBank/DDBJ databases">
        <title>A novel vanA-carrying plasmid in a clinical isolate of Enterococcus avium.</title>
        <authorList>
            <person name="Bernasconi O.J."/>
            <person name="Luzzaro F."/>
            <person name="Endimiani A."/>
        </authorList>
    </citation>
    <scope>NUCLEOTIDE SEQUENCE [LARGE SCALE GENOMIC DNA]</scope>
    <source>
        <strain evidence="7 8">LC0559/18</strain>
    </source>
</reference>
<protein>
    <recommendedName>
        <fullName evidence="6">Tagatose 1,6-diphosphate aldolase</fullName>
        <ecNumber evidence="6">4.1.2.40</ecNumber>
    </recommendedName>
    <alternativeName>
        <fullName evidence="6">D-tagatose-1,6-bisphosphate aldolase</fullName>
    </alternativeName>
    <alternativeName>
        <fullName evidence="6">Tagatose-bisphosphate aldolase</fullName>
    </alternativeName>
</protein>
<dbReference type="GO" id="GO:0019512">
    <property type="term" value="P:lactose catabolic process via tagatose-6-phosphate"/>
    <property type="evidence" value="ECO:0007669"/>
    <property type="project" value="UniProtKB-UniRule"/>
</dbReference>
<dbReference type="UniPathway" id="UPA00704">
    <property type="reaction ID" value="UER00716"/>
</dbReference>
<dbReference type="HAMAP" id="MF_00734">
    <property type="entry name" value="LacD"/>
    <property type="match status" value="1"/>
</dbReference>
<name>A0A437URR3_ENTAV</name>
<keyword evidence="5 6" id="KW-0456">Lyase</keyword>
<dbReference type="EC" id="4.1.2.40" evidence="6"/>
<dbReference type="Pfam" id="PF01791">
    <property type="entry name" value="DeoC"/>
    <property type="match status" value="1"/>
</dbReference>
<comment type="pathway">
    <text evidence="2 6">Carbohydrate metabolism; D-tagatose 6-phosphate degradation; D-glyceraldehyde 3-phosphate and glycerone phosphate from D-tagatose 6-phosphate: step 2/2.</text>
</comment>
<evidence type="ECO:0000313" key="8">
    <source>
        <dbReference type="Proteomes" id="UP000288388"/>
    </source>
</evidence>
<dbReference type="Proteomes" id="UP000288388">
    <property type="component" value="Unassembled WGS sequence"/>
</dbReference>
<dbReference type="NCBIfam" id="NF009498">
    <property type="entry name" value="PRK12858.1"/>
    <property type="match status" value="1"/>
</dbReference>
<dbReference type="SMART" id="SM01133">
    <property type="entry name" value="DeoC"/>
    <property type="match status" value="1"/>
</dbReference>
<evidence type="ECO:0000313" key="7">
    <source>
        <dbReference type="EMBL" id="RVU96318.1"/>
    </source>
</evidence>
<proteinExistence type="inferred from homology"/>
<organism evidence="7 8">
    <name type="scientific">Enterococcus avium</name>
    <name type="common">Streptococcus avium</name>
    <dbReference type="NCBI Taxonomy" id="33945"/>
    <lineage>
        <taxon>Bacteria</taxon>
        <taxon>Bacillati</taxon>
        <taxon>Bacillota</taxon>
        <taxon>Bacilli</taxon>
        <taxon>Lactobacillales</taxon>
        <taxon>Enterococcaceae</taxon>
        <taxon>Enterococcus</taxon>
    </lineage>
</organism>
<evidence type="ECO:0000256" key="2">
    <source>
        <dbReference type="ARBA" id="ARBA00005191"/>
    </source>
</evidence>
<dbReference type="NCBIfam" id="TIGR01232">
    <property type="entry name" value="lacD"/>
    <property type="match status" value="1"/>
</dbReference>
<dbReference type="InterPro" id="IPR005927">
    <property type="entry name" value="Tag_1.6-dipho_adolase"/>
</dbReference>
<evidence type="ECO:0000256" key="1">
    <source>
        <dbReference type="ARBA" id="ARBA00000567"/>
    </source>
</evidence>
<dbReference type="EMBL" id="RYZS01000001">
    <property type="protein sequence ID" value="RVU96318.1"/>
    <property type="molecule type" value="Genomic_DNA"/>
</dbReference>
<dbReference type="NCBIfam" id="NF003180">
    <property type="entry name" value="PRK04161.1"/>
    <property type="match status" value="1"/>
</dbReference>
<accession>A0A437URR3</accession>
<dbReference type="GO" id="GO:2001059">
    <property type="term" value="P:D-tagatose 6-phosphate catabolic process"/>
    <property type="evidence" value="ECO:0007669"/>
    <property type="project" value="UniProtKB-UniRule"/>
</dbReference>